<keyword evidence="4" id="KW-1185">Reference proteome</keyword>
<gene>
    <name evidence="3" type="ORF">CNMCM6805_001739</name>
</gene>
<sequence length="737" mass="81755">MGTPELPQELLVKLAGQVVQDPGIPVPNPTVPAWQEPAHPLANAQSKELPRKIDFAIIGSGITGCSAAKTILESDLGRDKRVTVFEARSLTSGATSRNGGFLLSHVPLMYGRFVDAFGAEAAKQIALFCDLTLDEIIRTAKAEHLDTVSEIRDVTNVTTFEDEEVFAEATQSVRAYEEAVPNSKEKYTIVDGETAEKKYHFINSKGALVVKTRVFWPYRLVTNLLQRLLEYHPERFTVETTTPVTSVTIAKDSDIAHPYVLTTPRGTVRAAKVLHCVNGFTGHLLPKLRGPLFPCRLSMSTQKPGPQWGNQPFSFLFRKKQSWDPSTTLVEQGLYWMQQNAKTSDLFVGGDLQRLDDFISSDDSVISADSAGNLTTLLPKKIFNEGWTNPITNDTLSSATALHRLWSGIICLTADQLPIVGEVPTCVSDRNIDGGEWVAAGFNGYGMCQAWLSGQAIARMALGEPKPEWLPDAYLSTEERLTDKVNMAPSLVARLRARLRFRRDVPVRTDDRVFYPSASASRHTLTSTSTVTLTSTSSDPHHSAPEPASPITLPPQSLNRIFQFPAFFLKHNSEKAGGLILFDTGARVNLMSSEMVTRLGLCRRRISPRKLVPFYSGLKEKTELTVEYQVQVDWHFENGERTYTTEFLILDMPCYDILLGCDEIIKYELLTLGKGFGVPRGVPRSHWVEGRNHLKRLIDRVHDRLPKTVCDITASLSAKPPHAVSFDFSNSSGGRIL</sequence>
<reference evidence="3" key="2">
    <citation type="submission" date="2020-04" db="EMBL/GenBank/DDBJ databases">
        <authorList>
            <person name="Santos R.A.C."/>
            <person name="Steenwyk J.L."/>
            <person name="Rivero-Menendez O."/>
            <person name="Mead M.E."/>
            <person name="Silva L.P."/>
            <person name="Bastos R.W."/>
            <person name="Alastruey-Izquierdo A."/>
            <person name="Goldman G.H."/>
            <person name="Rokas A."/>
        </authorList>
    </citation>
    <scope>NUCLEOTIDE SEQUENCE</scope>
    <source>
        <strain evidence="3">CNM-CM6805</strain>
    </source>
</reference>
<dbReference type="GO" id="GO:0005737">
    <property type="term" value="C:cytoplasm"/>
    <property type="evidence" value="ECO:0007669"/>
    <property type="project" value="TreeGrafter"/>
</dbReference>
<name>A0A8H4ME29_9EURO</name>
<dbReference type="Gene3D" id="3.50.50.60">
    <property type="entry name" value="FAD/NAD(P)-binding domain"/>
    <property type="match status" value="1"/>
</dbReference>
<dbReference type="Proteomes" id="UP000653565">
    <property type="component" value="Unassembled WGS sequence"/>
</dbReference>
<evidence type="ECO:0000256" key="1">
    <source>
        <dbReference type="SAM" id="MobiDB-lite"/>
    </source>
</evidence>
<dbReference type="InterPro" id="IPR006076">
    <property type="entry name" value="FAD-dep_OxRdtase"/>
</dbReference>
<comment type="caution">
    <text evidence="3">The sequence shown here is derived from an EMBL/GenBank/DDBJ whole genome shotgun (WGS) entry which is preliminary data.</text>
</comment>
<dbReference type="Gene3D" id="2.40.70.10">
    <property type="entry name" value="Acid Proteases"/>
    <property type="match status" value="1"/>
</dbReference>
<evidence type="ECO:0000313" key="3">
    <source>
        <dbReference type="EMBL" id="KAF4243137.1"/>
    </source>
</evidence>
<dbReference type="InterPro" id="IPR036188">
    <property type="entry name" value="FAD/NAD-bd_sf"/>
</dbReference>
<feature type="domain" description="FAD dependent oxidoreductase" evidence="2">
    <location>
        <begin position="54"/>
        <end position="460"/>
    </location>
</feature>
<reference evidence="3" key="1">
    <citation type="journal article" date="2020" name="bioRxiv">
        <title>Genomic and phenotypic heterogeneity of clinical isolates of the human pathogens Aspergillus fumigatus, Aspergillus lentulus and Aspergillus fumigatiaffinis.</title>
        <authorList>
            <person name="dos Santos R.A.C."/>
            <person name="Steenwyk J.L."/>
            <person name="Rivero-Menendez O."/>
            <person name="Mead M.E."/>
            <person name="Silva L.P."/>
            <person name="Bastos R.W."/>
            <person name="Alastruey-Izquierdo A."/>
            <person name="Goldman G.H."/>
            <person name="Rokas A."/>
        </authorList>
    </citation>
    <scope>NUCLEOTIDE SEQUENCE</scope>
    <source>
        <strain evidence="3">CNM-CM6805</strain>
    </source>
</reference>
<proteinExistence type="predicted"/>
<dbReference type="SUPFAM" id="SSF51905">
    <property type="entry name" value="FAD/NAD(P)-binding domain"/>
    <property type="match status" value="1"/>
</dbReference>
<evidence type="ECO:0000313" key="4">
    <source>
        <dbReference type="Proteomes" id="UP000653565"/>
    </source>
</evidence>
<protein>
    <recommendedName>
        <fullName evidence="2">FAD dependent oxidoreductase domain-containing protein</fullName>
    </recommendedName>
</protein>
<dbReference type="PANTHER" id="PTHR13847:SF213">
    <property type="entry name" value="DEPENDENT OXIDOREDUCTASE, PUTATIVE-RELATED"/>
    <property type="match status" value="1"/>
</dbReference>
<accession>A0A8H4ME29</accession>
<organism evidence="3 4">
    <name type="scientific">Aspergillus fumigatiaffinis</name>
    <dbReference type="NCBI Taxonomy" id="340414"/>
    <lineage>
        <taxon>Eukaryota</taxon>
        <taxon>Fungi</taxon>
        <taxon>Dikarya</taxon>
        <taxon>Ascomycota</taxon>
        <taxon>Pezizomycotina</taxon>
        <taxon>Eurotiomycetes</taxon>
        <taxon>Eurotiomycetidae</taxon>
        <taxon>Eurotiales</taxon>
        <taxon>Aspergillaceae</taxon>
        <taxon>Aspergillus</taxon>
        <taxon>Aspergillus subgen. Fumigati</taxon>
    </lineage>
</organism>
<feature type="region of interest" description="Disordered" evidence="1">
    <location>
        <begin position="525"/>
        <end position="552"/>
    </location>
</feature>
<dbReference type="CDD" id="cd00303">
    <property type="entry name" value="retropepsin_like"/>
    <property type="match status" value="1"/>
</dbReference>
<dbReference type="InterPro" id="IPR021109">
    <property type="entry name" value="Peptidase_aspartic_dom_sf"/>
</dbReference>
<dbReference type="EMBL" id="JAAAPX010000013">
    <property type="protein sequence ID" value="KAF4243137.1"/>
    <property type="molecule type" value="Genomic_DNA"/>
</dbReference>
<dbReference type="Pfam" id="PF01266">
    <property type="entry name" value="DAO"/>
    <property type="match status" value="1"/>
</dbReference>
<dbReference type="AlphaFoldDB" id="A0A8H4ME29"/>
<feature type="compositionally biased region" description="Low complexity" evidence="1">
    <location>
        <begin position="525"/>
        <end position="538"/>
    </location>
</feature>
<dbReference type="Gene3D" id="3.30.9.10">
    <property type="entry name" value="D-Amino Acid Oxidase, subunit A, domain 2"/>
    <property type="match status" value="1"/>
</dbReference>
<dbReference type="PANTHER" id="PTHR13847">
    <property type="entry name" value="SARCOSINE DEHYDROGENASE-RELATED"/>
    <property type="match status" value="1"/>
</dbReference>
<evidence type="ECO:0000259" key="2">
    <source>
        <dbReference type="Pfam" id="PF01266"/>
    </source>
</evidence>